<evidence type="ECO:0000313" key="3">
    <source>
        <dbReference type="EMBL" id="GMM52386.1"/>
    </source>
</evidence>
<feature type="region of interest" description="Disordered" evidence="1">
    <location>
        <begin position="512"/>
        <end position="533"/>
    </location>
</feature>
<keyword evidence="4" id="KW-1185">Reference proteome</keyword>
<accession>A0AAV5RMP2</accession>
<evidence type="ECO:0000313" key="4">
    <source>
        <dbReference type="Proteomes" id="UP001362899"/>
    </source>
</evidence>
<name>A0AAV5RMP2_STABA</name>
<dbReference type="SUPFAM" id="SSF54928">
    <property type="entry name" value="RNA-binding domain, RBD"/>
    <property type="match status" value="1"/>
</dbReference>
<comment type="caution">
    <text evidence="3">The sequence shown here is derived from an EMBL/GenBank/DDBJ whole genome shotgun (WGS) entry which is preliminary data.</text>
</comment>
<dbReference type="Pfam" id="PF04059">
    <property type="entry name" value="RRM_2"/>
    <property type="match status" value="1"/>
</dbReference>
<evidence type="ECO:0000256" key="1">
    <source>
        <dbReference type="SAM" id="MobiDB-lite"/>
    </source>
</evidence>
<dbReference type="Proteomes" id="UP001362899">
    <property type="component" value="Unassembled WGS sequence"/>
</dbReference>
<feature type="domain" description="Mei2-like C-terminal RNA recognition motif" evidence="2">
    <location>
        <begin position="655"/>
        <end position="753"/>
    </location>
</feature>
<evidence type="ECO:0000259" key="2">
    <source>
        <dbReference type="Pfam" id="PF04059"/>
    </source>
</evidence>
<reference evidence="3 4" key="1">
    <citation type="journal article" date="2023" name="Elife">
        <title>Identification of key yeast species and microbe-microbe interactions impacting larval growth of Drosophila in the wild.</title>
        <authorList>
            <person name="Mure A."/>
            <person name="Sugiura Y."/>
            <person name="Maeda R."/>
            <person name="Honda K."/>
            <person name="Sakurai N."/>
            <person name="Takahashi Y."/>
            <person name="Watada M."/>
            <person name="Katoh T."/>
            <person name="Gotoh A."/>
            <person name="Gotoh Y."/>
            <person name="Taniguchi I."/>
            <person name="Nakamura K."/>
            <person name="Hayashi T."/>
            <person name="Katayama T."/>
            <person name="Uemura T."/>
            <person name="Hattori Y."/>
        </authorList>
    </citation>
    <scope>NUCLEOTIDE SEQUENCE [LARGE SCALE GENOMIC DNA]</scope>
    <source>
        <strain evidence="3 4">SB-73</strain>
    </source>
</reference>
<dbReference type="EMBL" id="BTGC01000008">
    <property type="protein sequence ID" value="GMM52386.1"/>
    <property type="molecule type" value="Genomic_DNA"/>
</dbReference>
<feature type="compositionally biased region" description="Low complexity" evidence="1">
    <location>
        <begin position="587"/>
        <end position="597"/>
    </location>
</feature>
<dbReference type="AlphaFoldDB" id="A0AAV5RMP2"/>
<feature type="compositionally biased region" description="Polar residues" evidence="1">
    <location>
        <begin position="512"/>
        <end position="521"/>
    </location>
</feature>
<proteinExistence type="predicted"/>
<sequence length="790" mass="87731">MPFSYCLHEANHVKDVHSPHRDSLHALNSKRAFNMNAYFQPVTSKKDFSVRKERLSRNNNSNLNNGGSIRNENLLLSNINERRLSFNSNEDIADGGNNTVRNSSGLSYMRNIKDGQDNSSQLTPCGCPLQYLEVYQVPTGYENFIISIAENIGQLEFHRIGESKVVLQYLKPDRITVLMQALRRIEYLNGIQMTPAVSQSTTAIIVEIPWRVIIKKDELVNKLSVFGALKFLKLESISSGGPQRAICIFESSTDAMIASSNSIQLGGVDVVPKTITVQHSYFCSLVCSESAVKYDHPSAQTQHQAIVDMSSFSYLPSNYPLGHQSQQIQMTQPTVHQIPHQAALLPRQSAFRTDVDSLFPGWKSSEDMNGHLPTFGSSGGFMHLGSTANSAPPSKNVGNATGILPNFNMQMQNMTLTPNVNNATNINNVLNMSFNKNAKLNTAGSRASRGSKDYHIDQQEHDYFHSISRTGVRSGNRNSLPGRSRDELLTSNSNLGLNKRLSVNDDFSVSSRASRVTSDSYSGDERTSTKTVSTVDTVPSVDTVNYKHQSTDLDSCIDLLQKYTKDKGHNSSADSCSSVHSAKSSISSVSSSSPPISGHNKIHETHSGVSSVNSNYSVGNNLTSDSNSNSNFTHSFNANDTKINLEAIESGLETRTTVMLRNIPNKLEFKDLKKVLDDTNKNTYDFLYLRFDFGNRCNVGYAFISFTEPRYVAQFVKAREGMKWSQYSCNSEKVADIKFARIQGRDCLIQKFRNSPVMHQDAAFRPRLYYTEGERAGTEEPFPAPGKPHN</sequence>
<dbReference type="InterPro" id="IPR007201">
    <property type="entry name" value="Mei2-like_Rrm_C"/>
</dbReference>
<organism evidence="3 4">
    <name type="scientific">Starmerella bacillaris</name>
    <name type="common">Yeast</name>
    <name type="synonym">Candida zemplinina</name>
    <dbReference type="NCBI Taxonomy" id="1247836"/>
    <lineage>
        <taxon>Eukaryota</taxon>
        <taxon>Fungi</taxon>
        <taxon>Dikarya</taxon>
        <taxon>Ascomycota</taxon>
        <taxon>Saccharomycotina</taxon>
        <taxon>Dipodascomycetes</taxon>
        <taxon>Dipodascales</taxon>
        <taxon>Trichomonascaceae</taxon>
        <taxon>Starmerella</taxon>
    </lineage>
</organism>
<feature type="region of interest" description="Disordered" evidence="1">
    <location>
        <begin position="470"/>
        <end position="491"/>
    </location>
</feature>
<protein>
    <recommendedName>
        <fullName evidence="2">Mei2-like C-terminal RNA recognition motif domain-containing protein</fullName>
    </recommendedName>
</protein>
<gene>
    <name evidence="3" type="ORF">DASB73_033490</name>
</gene>
<dbReference type="GO" id="GO:0003676">
    <property type="term" value="F:nucleic acid binding"/>
    <property type="evidence" value="ECO:0007669"/>
    <property type="project" value="InterPro"/>
</dbReference>
<feature type="region of interest" description="Disordered" evidence="1">
    <location>
        <begin position="587"/>
        <end position="610"/>
    </location>
</feature>
<dbReference type="InterPro" id="IPR035979">
    <property type="entry name" value="RBD_domain_sf"/>
</dbReference>
<feature type="compositionally biased region" description="Polar residues" evidence="1">
    <location>
        <begin position="470"/>
        <end position="481"/>
    </location>
</feature>